<dbReference type="InterPro" id="IPR007253">
    <property type="entry name" value="Cell_wall-bd_2"/>
</dbReference>
<dbReference type="InterPro" id="IPR051922">
    <property type="entry name" value="Bact_Sporulation_Assoc"/>
</dbReference>
<gene>
    <name evidence="1" type="ORF">RH861_13660</name>
</gene>
<dbReference type="SUPFAM" id="SSF49452">
    <property type="entry name" value="Starch-binding domain-like"/>
    <property type="match status" value="1"/>
</dbReference>
<name>A0ABU1FMY3_9MICO</name>
<accession>A0ABU1FMY3</accession>
<proteinExistence type="predicted"/>
<dbReference type="Gene3D" id="2.60.40.1120">
    <property type="entry name" value="Carboxypeptidase-like, regulatory domain"/>
    <property type="match status" value="1"/>
</dbReference>
<sequence>MPGPTAPQIDGDPHVRPRHPRFLAVLAAAIAFVLAPSALAPAHAEEPTTGTITGTVTGPDGELLSSDDWAGVTLQNAYSSIAWVDVDPETGTYAFANVSPGSYRLMFRYVGNAGLIGEYWSDAYYEADAPFVQVVAGETLTLHTRLERGAVVRGTLTGSTADFGPNKYGKPRASINALRTGQVPQNRIVDLAEDGTFTSKPLPPGEYRAGFSNGPYWTTEDHNGEPWASATGAPLVLTLGAVIDLDIVLDPVPAVAGTVTVIDSDGTSQPYSGEGLRLVSENGDTDRAGSVWPTGTFEVHGVTPGSYTVRVEPHRSTLALPGEWRGDGIRPGLLDVDEGEWVSGIDIELRRGGSFRADLTYAGQPIWDGGMFSIWRYDETEDAYLPVVLDQPAGWRGAVTAPVLEPGRYAVHFASSLDESIGGEFWQDARYFAARTDVVVEEGIDLDLGEVALEPRYFDVGRLGGTDRFATAVEISKAAIEDGRRAPVVYVANAFNFPDALAAGPAAMHAGGVVLTVPADRIPPVVAAELARIRPERIVVAGGTGSVSAAVFRQLAAYVDDPADLDRLGGATRYDTARLIVDDAFGEDGAPTAFVATAANFPDALAAGPAAGALRGPVILVDGAARSVDAATAALISDLGVTDVLIAGGPGSVSGGVEASLASLVGGSDHVVRLAGPDRYATAAAVNGAVFDETEYALIASGTGFPDALAGGPLAGMLGAPIHLSPGSCIPASAAAGIVDSGVLGVLLLGGPGALGASVESLTLCG</sequence>
<dbReference type="Pfam" id="PF04122">
    <property type="entry name" value="CW_binding_2"/>
    <property type="match status" value="3"/>
</dbReference>
<organism evidence="1 2">
    <name type="scientific">Agromyces indicus</name>
    <dbReference type="NCBI Taxonomy" id="758919"/>
    <lineage>
        <taxon>Bacteria</taxon>
        <taxon>Bacillati</taxon>
        <taxon>Actinomycetota</taxon>
        <taxon>Actinomycetes</taxon>
        <taxon>Micrococcales</taxon>
        <taxon>Microbacteriaceae</taxon>
        <taxon>Agromyces</taxon>
    </lineage>
</organism>
<dbReference type="Gene3D" id="3.40.50.12090">
    <property type="match status" value="1"/>
</dbReference>
<keyword evidence="2" id="KW-1185">Reference proteome</keyword>
<dbReference type="InterPro" id="IPR013784">
    <property type="entry name" value="Carb-bd-like_fold"/>
</dbReference>
<dbReference type="Proteomes" id="UP001260072">
    <property type="component" value="Unassembled WGS sequence"/>
</dbReference>
<reference evidence="2" key="1">
    <citation type="submission" date="2023-07" db="EMBL/GenBank/DDBJ databases">
        <title>Description of three actinobacteria isolated from air of manufacturing shop in a pharmaceutical factory.</title>
        <authorList>
            <person name="Zhang D.-F."/>
        </authorList>
    </citation>
    <scope>NUCLEOTIDE SEQUENCE [LARGE SCALE GENOMIC DNA]</scope>
    <source>
        <strain evidence="2">CCTCC AB 2011122</strain>
    </source>
</reference>
<dbReference type="PANTHER" id="PTHR30032:SF4">
    <property type="entry name" value="AMIDASE ENHANCER"/>
    <property type="match status" value="1"/>
</dbReference>
<evidence type="ECO:0000313" key="2">
    <source>
        <dbReference type="Proteomes" id="UP001260072"/>
    </source>
</evidence>
<dbReference type="PANTHER" id="PTHR30032">
    <property type="entry name" value="N-ACETYLMURAMOYL-L-ALANINE AMIDASE-RELATED"/>
    <property type="match status" value="1"/>
</dbReference>
<evidence type="ECO:0000313" key="1">
    <source>
        <dbReference type="EMBL" id="MDR5693115.1"/>
    </source>
</evidence>
<dbReference type="EMBL" id="JAVKGS010000004">
    <property type="protein sequence ID" value="MDR5693115.1"/>
    <property type="molecule type" value="Genomic_DNA"/>
</dbReference>
<dbReference type="RefSeq" id="WP_310521448.1">
    <property type="nucleotide sequence ID" value="NZ_BAABBS010000003.1"/>
</dbReference>
<comment type="caution">
    <text evidence="1">The sequence shown here is derived from an EMBL/GenBank/DDBJ whole genome shotgun (WGS) entry which is preliminary data.</text>
</comment>
<protein>
    <submittedName>
        <fullName evidence="1">Cell wall-binding repeat-containing protein</fullName>
    </submittedName>
</protein>